<protein>
    <submittedName>
        <fullName evidence="1">Uncharacterized protein</fullName>
    </submittedName>
</protein>
<proteinExistence type="predicted"/>
<dbReference type="Proteomes" id="UP000317816">
    <property type="component" value="Segment"/>
</dbReference>
<dbReference type="EMBL" id="MK937612">
    <property type="protein sequence ID" value="QDH93692.1"/>
    <property type="molecule type" value="Genomic_DNA"/>
</dbReference>
<accession>A0A514DJC8</accession>
<evidence type="ECO:0000313" key="2">
    <source>
        <dbReference type="Proteomes" id="UP000317816"/>
    </source>
</evidence>
<sequence>MRALVKLPLAKASTIATTGGWLPHVRVQQAMSKEELIEVVSEITALFDEMRSFRKQFERFTRQGACEMAAAMRPRGERLADMLSNARRTWLRHGEFDCHVQVPSGAVHTSTFCRTITLRTPIDPLPHLTGLTIDEVQARGYRVCSHCAKRTKVQHRQKVIRNCDKWIDYLKNPI</sequence>
<reference evidence="1 2" key="1">
    <citation type="submission" date="2019-05" db="EMBL/GenBank/DDBJ databases">
        <authorList>
            <person name="Arnold R.J."/>
            <person name="Bortz R.L."/>
            <person name="Bowder D.M."/>
            <person name="DeJong R."/>
            <person name="Doyle E.L."/>
            <person name="Fast K.M."/>
            <person name="Fillman C.L."/>
            <person name="Finkel J.S."/>
            <person name="Guild N.A."/>
            <person name="Koga A."/>
            <person name="Katsanos J."/>
            <person name="Panagakis A.K."/>
            <person name="Sandel M."/>
            <person name="Schrock T."/>
            <person name="Warner M.H."/>
            <person name="Monti D.L."/>
            <person name="Garlena R.A."/>
            <person name="Russell D.A."/>
            <person name="Pope W.H."/>
            <person name="Jacobs-Sera D."/>
            <person name="Hatfull G.F."/>
        </authorList>
    </citation>
    <scope>NUCLEOTIDE SEQUENCE [LARGE SCALE GENOMIC DNA]</scope>
</reference>
<organism evidence="1 2">
    <name type="scientific">Mycobacterium phage LilhomieP</name>
    <dbReference type="NCBI Taxonomy" id="2591221"/>
    <lineage>
        <taxon>Viruses</taxon>
        <taxon>Duplodnaviria</taxon>
        <taxon>Heunggongvirae</taxon>
        <taxon>Uroviricota</taxon>
        <taxon>Caudoviricetes</taxon>
        <taxon>Vilmaviridae</taxon>
        <taxon>Mclasvirinae</taxon>
        <taxon>Bongovirus</taxon>
        <taxon>Bongovirus bongo</taxon>
    </lineage>
</organism>
<gene>
    <name evidence="1" type="primary">136</name>
    <name evidence="1" type="ORF">SEA_LILHOMIEP_136</name>
</gene>
<name>A0A514DJC8_9CAUD</name>
<evidence type="ECO:0000313" key="1">
    <source>
        <dbReference type="EMBL" id="QDH93692.1"/>
    </source>
</evidence>